<dbReference type="AlphaFoldDB" id="A0A2P6PIM0"/>
<accession>A0A2P6PIM0</accession>
<name>A0A2P6PIM0_ROSCH</name>
<dbReference type="STRING" id="74649.A0A2P6PIM0"/>
<proteinExistence type="predicted"/>
<keyword evidence="2" id="KW-1185">Reference proteome</keyword>
<gene>
    <name evidence="1" type="ORF">RchiOBHm_Chr7g0242991</name>
</gene>
<evidence type="ECO:0000313" key="1">
    <source>
        <dbReference type="EMBL" id="PRQ21777.1"/>
    </source>
</evidence>
<sequence>MPCKCYCILHEENVLGAIFSIWDELKMAKSWEEVEQVVWGELNNYKGFPGSSTSLSLLEPKTPSTL</sequence>
<dbReference type="EMBL" id="PDCK01000045">
    <property type="protein sequence ID" value="PRQ21777.1"/>
    <property type="molecule type" value="Genomic_DNA"/>
</dbReference>
<organism evidence="1 2">
    <name type="scientific">Rosa chinensis</name>
    <name type="common">China rose</name>
    <dbReference type="NCBI Taxonomy" id="74649"/>
    <lineage>
        <taxon>Eukaryota</taxon>
        <taxon>Viridiplantae</taxon>
        <taxon>Streptophyta</taxon>
        <taxon>Embryophyta</taxon>
        <taxon>Tracheophyta</taxon>
        <taxon>Spermatophyta</taxon>
        <taxon>Magnoliopsida</taxon>
        <taxon>eudicotyledons</taxon>
        <taxon>Gunneridae</taxon>
        <taxon>Pentapetalae</taxon>
        <taxon>rosids</taxon>
        <taxon>fabids</taxon>
        <taxon>Rosales</taxon>
        <taxon>Rosaceae</taxon>
        <taxon>Rosoideae</taxon>
        <taxon>Rosoideae incertae sedis</taxon>
        <taxon>Rosa</taxon>
    </lineage>
</organism>
<comment type="caution">
    <text evidence="1">The sequence shown here is derived from an EMBL/GenBank/DDBJ whole genome shotgun (WGS) entry which is preliminary data.</text>
</comment>
<dbReference type="Proteomes" id="UP000238479">
    <property type="component" value="Chromosome 7"/>
</dbReference>
<dbReference type="Gramene" id="PRQ21777">
    <property type="protein sequence ID" value="PRQ21777"/>
    <property type="gene ID" value="RchiOBHm_Chr7g0242991"/>
</dbReference>
<reference evidence="1 2" key="1">
    <citation type="journal article" date="2018" name="Nat. Genet.">
        <title>The Rosa genome provides new insights in the design of modern roses.</title>
        <authorList>
            <person name="Bendahmane M."/>
        </authorList>
    </citation>
    <scope>NUCLEOTIDE SEQUENCE [LARGE SCALE GENOMIC DNA]</scope>
    <source>
        <strain evidence="2">cv. Old Blush</strain>
    </source>
</reference>
<evidence type="ECO:0000313" key="2">
    <source>
        <dbReference type="Proteomes" id="UP000238479"/>
    </source>
</evidence>
<protein>
    <submittedName>
        <fullName evidence="1">Uncharacterized protein</fullName>
    </submittedName>
</protein>